<dbReference type="GO" id="GO:0005737">
    <property type="term" value="C:cytoplasm"/>
    <property type="evidence" value="ECO:0007669"/>
    <property type="project" value="TreeGrafter"/>
</dbReference>
<evidence type="ECO:0000313" key="13">
    <source>
        <dbReference type="EMBL" id="MDQ0214387.1"/>
    </source>
</evidence>
<dbReference type="EC" id="2.5.1.3" evidence="9"/>
<comment type="catalytic activity">
    <reaction evidence="6 9 10">
        <text>4-methyl-5-(2-phosphooxyethyl)-thiazole + 4-amino-2-methyl-5-(diphosphooxymethyl)pyrimidine + H(+) = thiamine phosphate + diphosphate</text>
        <dbReference type="Rhea" id="RHEA:22328"/>
        <dbReference type="ChEBI" id="CHEBI:15378"/>
        <dbReference type="ChEBI" id="CHEBI:33019"/>
        <dbReference type="ChEBI" id="CHEBI:37575"/>
        <dbReference type="ChEBI" id="CHEBI:57841"/>
        <dbReference type="ChEBI" id="CHEBI:58296"/>
        <dbReference type="EC" id="2.5.1.3"/>
    </reaction>
</comment>
<feature type="binding site" evidence="9">
    <location>
        <position position="73"/>
    </location>
    <ligand>
        <name>Mg(2+)</name>
        <dbReference type="ChEBI" id="CHEBI:18420"/>
    </ligand>
</feature>
<evidence type="ECO:0000256" key="2">
    <source>
        <dbReference type="ARBA" id="ARBA00022679"/>
    </source>
</evidence>
<dbReference type="EMBL" id="JAUSUC010000006">
    <property type="protein sequence ID" value="MDQ0214387.1"/>
    <property type="molecule type" value="Genomic_DNA"/>
</dbReference>
<keyword evidence="2 9" id="KW-0808">Transferase</keyword>
<evidence type="ECO:0000256" key="9">
    <source>
        <dbReference type="HAMAP-Rule" id="MF_00097"/>
    </source>
</evidence>
<dbReference type="NCBIfam" id="TIGR00693">
    <property type="entry name" value="thiE"/>
    <property type="match status" value="1"/>
</dbReference>
<name>A0AAJ1SZZ3_9BACI</name>
<comment type="catalytic activity">
    <reaction evidence="7 9 10">
        <text>2-(2-carboxy-4-methylthiazol-5-yl)ethyl phosphate + 4-amino-2-methyl-5-(diphosphooxymethyl)pyrimidine + 2 H(+) = thiamine phosphate + CO2 + diphosphate</text>
        <dbReference type="Rhea" id="RHEA:47848"/>
        <dbReference type="ChEBI" id="CHEBI:15378"/>
        <dbReference type="ChEBI" id="CHEBI:16526"/>
        <dbReference type="ChEBI" id="CHEBI:33019"/>
        <dbReference type="ChEBI" id="CHEBI:37575"/>
        <dbReference type="ChEBI" id="CHEBI:57841"/>
        <dbReference type="ChEBI" id="CHEBI:62890"/>
        <dbReference type="EC" id="2.5.1.3"/>
    </reaction>
</comment>
<comment type="similarity">
    <text evidence="9 10">Belongs to the thiamine-phosphate synthase family.</text>
</comment>
<evidence type="ECO:0000256" key="7">
    <source>
        <dbReference type="ARBA" id="ARBA00047851"/>
    </source>
</evidence>
<accession>A0AAJ1SZZ3</accession>
<evidence type="ECO:0000256" key="11">
    <source>
        <dbReference type="RuleBase" id="RU004253"/>
    </source>
</evidence>
<dbReference type="GO" id="GO:0000287">
    <property type="term" value="F:magnesium ion binding"/>
    <property type="evidence" value="ECO:0007669"/>
    <property type="project" value="UniProtKB-UniRule"/>
</dbReference>
<feature type="binding site" evidence="9">
    <location>
        <position position="72"/>
    </location>
    <ligand>
        <name>4-amino-2-methyl-5-(diphosphooxymethyl)pyrimidine</name>
        <dbReference type="ChEBI" id="CHEBI:57841"/>
    </ligand>
</feature>
<keyword evidence="14" id="KW-1185">Reference proteome</keyword>
<dbReference type="AlphaFoldDB" id="A0AAJ1SZZ3"/>
<evidence type="ECO:0000256" key="6">
    <source>
        <dbReference type="ARBA" id="ARBA00047334"/>
    </source>
</evidence>
<feature type="domain" description="Thiamine phosphate synthase/TenI" evidence="12">
    <location>
        <begin position="11"/>
        <end position="190"/>
    </location>
</feature>
<sequence>MKTNVADLLTLYLVTDESMPIESLLSKVESAIKGGVTLVQLREKNTDGKEFFEKAKKLKELLRRYQIPLIINDRIDIALAVEADGVHIGQKDLPVEAVRKIVPENMIVGVSAKTVEEAKQAEQMGADYLGVGAVFPTNSKKDAEVLAEGMLRKITQSVSIPAVAIGGIHEGNIVKLTDQGIDGVAVVSAILSAENGYQSTKQLHQYCRFFK</sequence>
<comment type="cofactor">
    <cofactor evidence="9">
        <name>Mg(2+)</name>
        <dbReference type="ChEBI" id="CHEBI:18420"/>
    </cofactor>
    <text evidence="9">Binds 1 Mg(2+) ion per subunit.</text>
</comment>
<evidence type="ECO:0000256" key="5">
    <source>
        <dbReference type="ARBA" id="ARBA00022977"/>
    </source>
</evidence>
<gene>
    <name evidence="9" type="primary">thiE</name>
    <name evidence="13" type="ORF">J2S13_000783</name>
</gene>
<comment type="caution">
    <text evidence="13">The sequence shown here is derived from an EMBL/GenBank/DDBJ whole genome shotgun (WGS) entry which is preliminary data.</text>
</comment>
<dbReference type="RefSeq" id="WP_307256378.1">
    <property type="nucleotide sequence ID" value="NZ_JAUSUC010000006.1"/>
</dbReference>
<feature type="binding site" evidence="9">
    <location>
        <position position="111"/>
    </location>
    <ligand>
        <name>4-amino-2-methyl-5-(diphosphooxymethyl)pyrimidine</name>
        <dbReference type="ChEBI" id="CHEBI:57841"/>
    </ligand>
</feature>
<feature type="binding site" evidence="9">
    <location>
        <position position="140"/>
    </location>
    <ligand>
        <name>4-amino-2-methyl-5-(diphosphooxymethyl)pyrimidine</name>
        <dbReference type="ChEBI" id="CHEBI:57841"/>
    </ligand>
</feature>
<comment type="function">
    <text evidence="9">Condenses 4-methyl-5-(beta-hydroxyethyl)thiazole monophosphate (THZ-P) and 2-methyl-4-amino-5-hydroxymethyl pyrimidine pyrophosphate (HMP-PP) to form thiamine monophosphate (TMP).</text>
</comment>
<dbReference type="Pfam" id="PF02581">
    <property type="entry name" value="TMP-TENI"/>
    <property type="match status" value="1"/>
</dbReference>
<protein>
    <recommendedName>
        <fullName evidence="9">Thiamine-phosphate synthase</fullName>
        <shortName evidence="9">TP synthase</shortName>
        <shortName evidence="9">TPS</shortName>
        <ecNumber evidence="9">2.5.1.3</ecNumber>
    </recommendedName>
    <alternativeName>
        <fullName evidence="9">Thiamine-phosphate pyrophosphorylase</fullName>
        <shortName evidence="9">TMP pyrophosphorylase</shortName>
        <shortName evidence="9">TMP-PPase</shortName>
    </alternativeName>
</protein>
<dbReference type="FunFam" id="3.20.20.70:FF:000096">
    <property type="entry name" value="Thiamine-phosphate synthase"/>
    <property type="match status" value="1"/>
</dbReference>
<dbReference type="Proteomes" id="UP001237207">
    <property type="component" value="Unassembled WGS sequence"/>
</dbReference>
<evidence type="ECO:0000256" key="8">
    <source>
        <dbReference type="ARBA" id="ARBA00047883"/>
    </source>
</evidence>
<dbReference type="PANTHER" id="PTHR20857:SF23">
    <property type="entry name" value="THIAMINE BIOSYNTHETIC BIFUNCTIONAL ENZYME"/>
    <property type="match status" value="1"/>
</dbReference>
<evidence type="ECO:0000259" key="12">
    <source>
        <dbReference type="Pfam" id="PF02581"/>
    </source>
</evidence>
<reference evidence="13" key="1">
    <citation type="submission" date="2023-07" db="EMBL/GenBank/DDBJ databases">
        <title>Genomic Encyclopedia of Type Strains, Phase IV (KMG-IV): sequencing the most valuable type-strain genomes for metagenomic binning, comparative biology and taxonomic classification.</title>
        <authorList>
            <person name="Goeker M."/>
        </authorList>
    </citation>
    <scope>NUCLEOTIDE SEQUENCE</scope>
    <source>
        <strain evidence="13">DSM 23947</strain>
    </source>
</reference>
<dbReference type="GO" id="GO:0009229">
    <property type="term" value="P:thiamine diphosphate biosynthetic process"/>
    <property type="evidence" value="ECO:0007669"/>
    <property type="project" value="UniProtKB-UniRule"/>
</dbReference>
<feature type="binding site" evidence="9">
    <location>
        <begin position="137"/>
        <end position="139"/>
    </location>
    <ligand>
        <name>2-[(2R,5Z)-2-carboxy-4-methylthiazol-5(2H)-ylidene]ethyl phosphate</name>
        <dbReference type="ChEBI" id="CHEBI:62899"/>
    </ligand>
</feature>
<dbReference type="GO" id="GO:0004789">
    <property type="term" value="F:thiamine-phosphate diphosphorylase activity"/>
    <property type="evidence" value="ECO:0007669"/>
    <property type="project" value="UniProtKB-UniRule"/>
</dbReference>
<dbReference type="SUPFAM" id="SSF51391">
    <property type="entry name" value="Thiamin phosphate synthase"/>
    <property type="match status" value="1"/>
</dbReference>
<organism evidence="13 14">
    <name type="scientific">Oikeobacillus pervagus</name>
    <dbReference type="NCBI Taxonomy" id="1325931"/>
    <lineage>
        <taxon>Bacteria</taxon>
        <taxon>Bacillati</taxon>
        <taxon>Bacillota</taxon>
        <taxon>Bacilli</taxon>
        <taxon>Bacillales</taxon>
        <taxon>Bacillaceae</taxon>
        <taxon>Oikeobacillus</taxon>
    </lineage>
</organism>
<evidence type="ECO:0000256" key="10">
    <source>
        <dbReference type="RuleBase" id="RU003826"/>
    </source>
</evidence>
<evidence type="ECO:0000256" key="3">
    <source>
        <dbReference type="ARBA" id="ARBA00022723"/>
    </source>
</evidence>
<keyword evidence="3 9" id="KW-0479">Metal-binding</keyword>
<dbReference type="CDD" id="cd00564">
    <property type="entry name" value="TMP_TenI"/>
    <property type="match status" value="1"/>
</dbReference>
<dbReference type="PANTHER" id="PTHR20857">
    <property type="entry name" value="THIAMINE-PHOSPHATE PYROPHOSPHORYLASE"/>
    <property type="match status" value="1"/>
</dbReference>
<dbReference type="GO" id="GO:0009228">
    <property type="term" value="P:thiamine biosynthetic process"/>
    <property type="evidence" value="ECO:0007669"/>
    <property type="project" value="UniProtKB-KW"/>
</dbReference>
<feature type="binding site" evidence="9">
    <location>
        <position position="92"/>
    </location>
    <ligand>
        <name>Mg(2+)</name>
        <dbReference type="ChEBI" id="CHEBI:18420"/>
    </ligand>
</feature>
<evidence type="ECO:0000256" key="4">
    <source>
        <dbReference type="ARBA" id="ARBA00022842"/>
    </source>
</evidence>
<comment type="pathway">
    <text evidence="1 9 11">Cofactor biosynthesis; thiamine diphosphate biosynthesis; thiamine phosphate from 4-amino-2-methyl-5-diphosphomethylpyrimidine and 4-methyl-5-(2-phosphoethyl)-thiazole: step 1/1.</text>
</comment>
<evidence type="ECO:0000313" key="14">
    <source>
        <dbReference type="Proteomes" id="UP001237207"/>
    </source>
</evidence>
<dbReference type="HAMAP" id="MF_00097">
    <property type="entry name" value="TMP_synthase"/>
    <property type="match status" value="1"/>
</dbReference>
<dbReference type="Gene3D" id="3.20.20.70">
    <property type="entry name" value="Aldolase class I"/>
    <property type="match status" value="1"/>
</dbReference>
<feature type="binding site" evidence="9">
    <location>
        <position position="167"/>
    </location>
    <ligand>
        <name>2-[(2R,5Z)-2-carboxy-4-methylthiazol-5(2H)-ylidene]ethyl phosphate</name>
        <dbReference type="ChEBI" id="CHEBI:62899"/>
    </ligand>
</feature>
<feature type="binding site" evidence="9">
    <location>
        <begin position="40"/>
        <end position="44"/>
    </location>
    <ligand>
        <name>4-amino-2-methyl-5-(diphosphooxymethyl)pyrimidine</name>
        <dbReference type="ChEBI" id="CHEBI:57841"/>
    </ligand>
</feature>
<dbReference type="InterPro" id="IPR013785">
    <property type="entry name" value="Aldolase_TIM"/>
</dbReference>
<evidence type="ECO:0000256" key="1">
    <source>
        <dbReference type="ARBA" id="ARBA00005165"/>
    </source>
</evidence>
<dbReference type="InterPro" id="IPR022998">
    <property type="entry name" value="ThiamineP_synth_TenI"/>
</dbReference>
<comment type="catalytic activity">
    <reaction evidence="8 9 10">
        <text>2-[(2R,5Z)-2-carboxy-4-methylthiazol-5(2H)-ylidene]ethyl phosphate + 4-amino-2-methyl-5-(diphosphooxymethyl)pyrimidine + 2 H(+) = thiamine phosphate + CO2 + diphosphate</text>
        <dbReference type="Rhea" id="RHEA:47844"/>
        <dbReference type="ChEBI" id="CHEBI:15378"/>
        <dbReference type="ChEBI" id="CHEBI:16526"/>
        <dbReference type="ChEBI" id="CHEBI:33019"/>
        <dbReference type="ChEBI" id="CHEBI:37575"/>
        <dbReference type="ChEBI" id="CHEBI:57841"/>
        <dbReference type="ChEBI" id="CHEBI:62899"/>
        <dbReference type="EC" id="2.5.1.3"/>
    </reaction>
</comment>
<keyword evidence="4 9" id="KW-0460">Magnesium</keyword>
<proteinExistence type="inferred from homology"/>
<keyword evidence="5 9" id="KW-0784">Thiamine biosynthesis</keyword>
<feature type="binding site" evidence="9">
    <location>
        <begin position="187"/>
        <end position="188"/>
    </location>
    <ligand>
        <name>2-[(2R,5Z)-2-carboxy-4-methylthiazol-5(2H)-ylidene]ethyl phosphate</name>
        <dbReference type="ChEBI" id="CHEBI:62899"/>
    </ligand>
</feature>
<dbReference type="InterPro" id="IPR036206">
    <property type="entry name" value="ThiamineP_synth_sf"/>
</dbReference>
<dbReference type="InterPro" id="IPR034291">
    <property type="entry name" value="TMP_synthase"/>
</dbReference>